<name>B8LPT2_PICSI</name>
<dbReference type="GO" id="GO:0008380">
    <property type="term" value="P:RNA splicing"/>
    <property type="evidence" value="ECO:0007669"/>
    <property type="project" value="UniProtKB-KW"/>
</dbReference>
<dbReference type="Gene3D" id="3.30.70.330">
    <property type="match status" value="2"/>
</dbReference>
<keyword evidence="3" id="KW-0694">RNA-binding</keyword>
<evidence type="ECO:0000256" key="3">
    <source>
        <dbReference type="PROSITE-ProRule" id="PRU00176"/>
    </source>
</evidence>
<dbReference type="GO" id="GO:0006397">
    <property type="term" value="P:mRNA processing"/>
    <property type="evidence" value="ECO:0007669"/>
    <property type="project" value="UniProtKB-KW"/>
</dbReference>
<organism evidence="6">
    <name type="scientific">Picea sitchensis</name>
    <name type="common">Sitka spruce</name>
    <name type="synonym">Pinus sitchensis</name>
    <dbReference type="NCBI Taxonomy" id="3332"/>
    <lineage>
        <taxon>Eukaryota</taxon>
        <taxon>Viridiplantae</taxon>
        <taxon>Streptophyta</taxon>
        <taxon>Embryophyta</taxon>
        <taxon>Tracheophyta</taxon>
        <taxon>Spermatophyta</taxon>
        <taxon>Pinopsida</taxon>
        <taxon>Pinidae</taxon>
        <taxon>Conifers I</taxon>
        <taxon>Pinales</taxon>
        <taxon>Pinaceae</taxon>
        <taxon>Picea</taxon>
    </lineage>
</organism>
<proteinExistence type="evidence at transcript level"/>
<feature type="compositionally biased region" description="Basic and acidic residues" evidence="4">
    <location>
        <begin position="187"/>
        <end position="197"/>
    </location>
</feature>
<keyword evidence="1" id="KW-0507">mRNA processing</keyword>
<dbReference type="InterPro" id="IPR000504">
    <property type="entry name" value="RRM_dom"/>
</dbReference>
<dbReference type="PANTHER" id="PTHR23147">
    <property type="entry name" value="SERINE/ARGININE RICH SPLICING FACTOR"/>
    <property type="match status" value="1"/>
</dbReference>
<feature type="domain" description="RRM" evidence="5">
    <location>
        <begin position="96"/>
        <end position="167"/>
    </location>
</feature>
<dbReference type="Pfam" id="PF00076">
    <property type="entry name" value="RRM_1"/>
    <property type="match status" value="2"/>
</dbReference>
<reference evidence="6" key="1">
    <citation type="submission" date="2007-06" db="EMBL/GenBank/DDBJ databases">
        <title>Full length cDNA sequences from Sitka Spruce (Picea sitchensis).</title>
        <authorList>
            <person name="Ralph S.G."/>
            <person name="Chun H.E."/>
            <person name="Liao N."/>
            <person name="Ali J."/>
            <person name="Reid K."/>
            <person name="Kolosova N."/>
            <person name="Cooper N."/>
            <person name="Cullis C."/>
            <person name="Jancsik S."/>
            <person name="Moore R."/>
            <person name="Mayo M."/>
            <person name="Wagner S."/>
            <person name="Holt R.A."/>
            <person name="Jones S.J.M."/>
            <person name="Marra M.A."/>
            <person name="Ritland C.E."/>
            <person name="Ritland K."/>
            <person name="Bohlmann J."/>
        </authorList>
    </citation>
    <scope>NUCLEOTIDE SEQUENCE</scope>
    <source>
        <tissue evidence="6">Green portion of the leader tissue</tissue>
    </source>
</reference>
<keyword evidence="2" id="KW-0508">mRNA splicing</keyword>
<feature type="domain" description="RRM" evidence="5">
    <location>
        <begin position="2"/>
        <end position="74"/>
    </location>
</feature>
<evidence type="ECO:0000256" key="4">
    <source>
        <dbReference type="SAM" id="MobiDB-lite"/>
    </source>
</evidence>
<sequence>MKPLYCGNVEYETRQSEIERLFGKYGKVDRVDMKSGFAFIYMEDEQDAEDAIRGLDSTEFGTQRRRLSVEWTKNADRGVRRSEDGRRSVTDLKPTKTLFVINFDSYNTKVEDIERHFEPYGKLLNVRIRRNFAFVQYELQEDATKALESTHLSKMLDKVLTVKYAQREDGDRRGRRSSPIRRGRYSRAGEDHDRDRSASPLHGRRAVRGSPDYGRASSPIHGRRPERRSPDYGRAPSPIYARRPERRSPDYGRAPSPIYAKRPERRSPDYGRAPSPIYAKRPERRSPDYGRAASPVYASRRQKNSPDYGRVASPVHEQDRSRSPMRQSRPSIMLNHS</sequence>
<dbReference type="SMART" id="SM00360">
    <property type="entry name" value="RRM"/>
    <property type="match status" value="2"/>
</dbReference>
<protein>
    <recommendedName>
        <fullName evidence="5">RRM domain-containing protein</fullName>
    </recommendedName>
</protein>
<dbReference type="GO" id="GO:0003723">
    <property type="term" value="F:RNA binding"/>
    <property type="evidence" value="ECO:0007669"/>
    <property type="project" value="UniProtKB-UniRule"/>
</dbReference>
<feature type="region of interest" description="Disordered" evidence="4">
    <location>
        <begin position="167"/>
        <end position="337"/>
    </location>
</feature>
<dbReference type="SUPFAM" id="SSF54928">
    <property type="entry name" value="RNA-binding domain, RBD"/>
    <property type="match status" value="1"/>
</dbReference>
<dbReference type="InterPro" id="IPR050907">
    <property type="entry name" value="SRSF"/>
</dbReference>
<evidence type="ECO:0000256" key="2">
    <source>
        <dbReference type="ARBA" id="ARBA00023187"/>
    </source>
</evidence>
<dbReference type="CDD" id="cd12234">
    <property type="entry name" value="RRM1_AtRSp31_like"/>
    <property type="match status" value="1"/>
</dbReference>
<dbReference type="EMBL" id="EF677865">
    <property type="protein sequence ID" value="ABR17662.1"/>
    <property type="molecule type" value="mRNA"/>
</dbReference>
<accession>B8LPT2</accession>
<dbReference type="PROSITE" id="PS50102">
    <property type="entry name" value="RRM"/>
    <property type="match status" value="2"/>
</dbReference>
<dbReference type="AlphaFoldDB" id="B8LPT2"/>
<evidence type="ECO:0000259" key="5">
    <source>
        <dbReference type="PROSITE" id="PS50102"/>
    </source>
</evidence>
<evidence type="ECO:0000256" key="1">
    <source>
        <dbReference type="ARBA" id="ARBA00022664"/>
    </source>
</evidence>
<evidence type="ECO:0000313" key="6">
    <source>
        <dbReference type="EMBL" id="ABR17662.1"/>
    </source>
</evidence>
<dbReference type="InterPro" id="IPR035979">
    <property type="entry name" value="RBD_domain_sf"/>
</dbReference>
<dbReference type="InterPro" id="IPR012677">
    <property type="entry name" value="Nucleotide-bd_a/b_plait_sf"/>
</dbReference>
<feature type="compositionally biased region" description="Basic residues" evidence="4">
    <location>
        <begin position="173"/>
        <end position="185"/>
    </location>
</feature>